<protein>
    <submittedName>
        <fullName evidence="2">Uncharacterized protein</fullName>
    </submittedName>
</protein>
<evidence type="ECO:0000256" key="1">
    <source>
        <dbReference type="SAM" id="MobiDB-lite"/>
    </source>
</evidence>
<name>A0A1B6DDU0_9HEMI</name>
<sequence>MLEEYDPLAEIEFYFLEGSCQKSVYCLCSRILVNLDDYNCVVEDDGTPNDKKFYDEDGIKLKHFNYDLTGEENVCYFNSSTESPPLGLALKKREHDEVPSCYCSASHYSTDEHDSLRENSVLHHSDSGADLSECSRDLEWEKYWNINGERLVWESWILKYADYIDLNYVNTVNEVNQGEETSFCIQESEEKKPFERTCFNGLFDSCKPNDSLLNNVSQQKIDDIIPPKIFIDNHDGSPMRRLSDISESIKSESLKSEESNFDEEDRLHLSGESRCSGSSFPLTATTDSMTNVTRMTLSSSDSSYSAEDSSARSVSLLCSSDSASSIDYNAQWQQEWSEHYNELYQTYYQEFIQQYYNKNSTVKTERANKSNRSFTMMEEKEKYQLNKTFAGCIDFGRDVVESNHTIDKNLFDVNREEINLSKQTKNKSKKAAKHRRNSFSKQGNNRILNSVGYLLQNLNKMSVMPSNDIIQEDEANKTVLTQECSGYIDKDMVCNSDSETEKPFTSDALASEVTTKLEIVSNDKVANLSADETFEIKDTNQHLWKTNGNSGTEKVGNDRKPLKRRHDSDMK</sequence>
<gene>
    <name evidence="2" type="ORF">g.37382</name>
</gene>
<evidence type="ECO:0000313" key="2">
    <source>
        <dbReference type="EMBL" id="JAS23816.1"/>
    </source>
</evidence>
<feature type="compositionally biased region" description="Basic and acidic residues" evidence="1">
    <location>
        <begin position="555"/>
        <end position="571"/>
    </location>
</feature>
<feature type="compositionally biased region" description="Polar residues" evidence="1">
    <location>
        <begin position="541"/>
        <end position="552"/>
    </location>
</feature>
<proteinExistence type="predicted"/>
<organism evidence="2">
    <name type="scientific">Clastoptera arizonana</name>
    <name type="common">Arizona spittle bug</name>
    <dbReference type="NCBI Taxonomy" id="38151"/>
    <lineage>
        <taxon>Eukaryota</taxon>
        <taxon>Metazoa</taxon>
        <taxon>Ecdysozoa</taxon>
        <taxon>Arthropoda</taxon>
        <taxon>Hexapoda</taxon>
        <taxon>Insecta</taxon>
        <taxon>Pterygota</taxon>
        <taxon>Neoptera</taxon>
        <taxon>Paraneoptera</taxon>
        <taxon>Hemiptera</taxon>
        <taxon>Auchenorrhyncha</taxon>
        <taxon>Cercopoidea</taxon>
        <taxon>Clastopteridae</taxon>
        <taxon>Clastoptera</taxon>
    </lineage>
</organism>
<accession>A0A1B6DDU0</accession>
<feature type="region of interest" description="Disordered" evidence="1">
    <location>
        <begin position="537"/>
        <end position="571"/>
    </location>
</feature>
<feature type="non-terminal residue" evidence="2">
    <location>
        <position position="571"/>
    </location>
</feature>
<feature type="region of interest" description="Disordered" evidence="1">
    <location>
        <begin position="251"/>
        <end position="280"/>
    </location>
</feature>
<feature type="region of interest" description="Disordered" evidence="1">
    <location>
        <begin position="422"/>
        <end position="443"/>
    </location>
</feature>
<reference evidence="2" key="1">
    <citation type="submission" date="2015-12" db="EMBL/GenBank/DDBJ databases">
        <title>De novo transcriptome assembly of four potential Pierce s Disease insect vectors from Arizona vineyards.</title>
        <authorList>
            <person name="Tassone E.E."/>
        </authorList>
    </citation>
    <scope>NUCLEOTIDE SEQUENCE</scope>
</reference>
<dbReference type="AlphaFoldDB" id="A0A1B6DDU0"/>
<feature type="compositionally biased region" description="Basic residues" evidence="1">
    <location>
        <begin position="424"/>
        <end position="438"/>
    </location>
</feature>
<dbReference type="EMBL" id="GEDC01013482">
    <property type="protein sequence ID" value="JAS23816.1"/>
    <property type="molecule type" value="Transcribed_RNA"/>
</dbReference>